<evidence type="ECO:0000313" key="3">
    <source>
        <dbReference type="Proteomes" id="UP001159427"/>
    </source>
</evidence>
<feature type="region of interest" description="Disordered" evidence="1">
    <location>
        <begin position="1"/>
        <end position="28"/>
    </location>
</feature>
<gene>
    <name evidence="2" type="ORF">PEVE_00017590</name>
</gene>
<evidence type="ECO:0000256" key="1">
    <source>
        <dbReference type="SAM" id="MobiDB-lite"/>
    </source>
</evidence>
<sequence length="99" mass="11016">MSTSSPSRPWKREMGGAEPKVTPPENPKGAFFPCDVNGVKSEALLDTVTEATIISEDLYHRSKTHINKLESTQKHVLGANNMSLNMHGWRNRNLVRSKG</sequence>
<organism evidence="2 3">
    <name type="scientific">Porites evermanni</name>
    <dbReference type="NCBI Taxonomy" id="104178"/>
    <lineage>
        <taxon>Eukaryota</taxon>
        <taxon>Metazoa</taxon>
        <taxon>Cnidaria</taxon>
        <taxon>Anthozoa</taxon>
        <taxon>Hexacorallia</taxon>
        <taxon>Scleractinia</taxon>
        <taxon>Fungiina</taxon>
        <taxon>Poritidae</taxon>
        <taxon>Porites</taxon>
    </lineage>
</organism>
<reference evidence="2 3" key="1">
    <citation type="submission" date="2022-05" db="EMBL/GenBank/DDBJ databases">
        <authorList>
            <consortium name="Genoscope - CEA"/>
            <person name="William W."/>
        </authorList>
    </citation>
    <scope>NUCLEOTIDE SEQUENCE [LARGE SCALE GENOMIC DNA]</scope>
</reference>
<accession>A0ABN8M069</accession>
<evidence type="ECO:0000313" key="2">
    <source>
        <dbReference type="EMBL" id="CAH3022959.1"/>
    </source>
</evidence>
<dbReference type="Proteomes" id="UP001159427">
    <property type="component" value="Unassembled WGS sequence"/>
</dbReference>
<comment type="caution">
    <text evidence="2">The sequence shown here is derived from an EMBL/GenBank/DDBJ whole genome shotgun (WGS) entry which is preliminary data.</text>
</comment>
<keyword evidence="3" id="KW-1185">Reference proteome</keyword>
<name>A0ABN8M069_9CNID</name>
<proteinExistence type="predicted"/>
<dbReference type="EMBL" id="CALNXI010000241">
    <property type="protein sequence ID" value="CAH3022959.1"/>
    <property type="molecule type" value="Genomic_DNA"/>
</dbReference>
<protein>
    <submittedName>
        <fullName evidence="2">Uncharacterized protein</fullName>
    </submittedName>
</protein>